<keyword evidence="2" id="KW-1185">Reference proteome</keyword>
<sequence length="82" mass="9572">MPKATDAAQRFYQNLVDIGCEEAMIQYCIRLKEEYRLQELLITLQRQRKKLLDGVHAGQQKVDCLDYLVNQIKKEQTISGTK</sequence>
<evidence type="ECO:0000313" key="1">
    <source>
        <dbReference type="EMBL" id="MBU9738112.1"/>
    </source>
</evidence>
<organism evidence="1 2">
    <name type="scientific">Diplocloster agilis</name>
    <dbReference type="NCBI Taxonomy" id="2850323"/>
    <lineage>
        <taxon>Bacteria</taxon>
        <taxon>Bacillati</taxon>
        <taxon>Bacillota</taxon>
        <taxon>Clostridia</taxon>
        <taxon>Lachnospirales</taxon>
        <taxon>Lachnospiraceae</taxon>
        <taxon>Diplocloster</taxon>
    </lineage>
</organism>
<proteinExistence type="predicted"/>
<protein>
    <submittedName>
        <fullName evidence="1">Uncharacterized protein</fullName>
    </submittedName>
</protein>
<dbReference type="RefSeq" id="WP_158345313.1">
    <property type="nucleotide sequence ID" value="NZ_JAHQCW010000029.1"/>
</dbReference>
<evidence type="ECO:0000313" key="2">
    <source>
        <dbReference type="Proteomes" id="UP000712157"/>
    </source>
</evidence>
<dbReference type="AlphaFoldDB" id="A0A949K8D4"/>
<dbReference type="Proteomes" id="UP000712157">
    <property type="component" value="Unassembled WGS sequence"/>
</dbReference>
<gene>
    <name evidence="1" type="ORF">KTH89_16330</name>
</gene>
<accession>A0A949K8D4</accession>
<dbReference type="EMBL" id="JAHQCW010000029">
    <property type="protein sequence ID" value="MBU9738112.1"/>
    <property type="molecule type" value="Genomic_DNA"/>
</dbReference>
<reference evidence="1" key="1">
    <citation type="submission" date="2021-06" db="EMBL/GenBank/DDBJ databases">
        <title>Description of novel taxa of the family Lachnospiraceae.</title>
        <authorList>
            <person name="Chaplin A.V."/>
            <person name="Sokolova S.R."/>
            <person name="Pikina A.P."/>
            <person name="Korzhanova M."/>
            <person name="Belova V."/>
            <person name="Korostin D."/>
            <person name="Efimov B.A."/>
        </authorList>
    </citation>
    <scope>NUCLEOTIDE SEQUENCE</scope>
    <source>
        <strain evidence="1">ASD5720</strain>
    </source>
</reference>
<name>A0A949K8D4_9FIRM</name>
<comment type="caution">
    <text evidence="1">The sequence shown here is derived from an EMBL/GenBank/DDBJ whole genome shotgun (WGS) entry which is preliminary data.</text>
</comment>